<dbReference type="InterPro" id="IPR016036">
    <property type="entry name" value="Malonyl_transacylase_ACP-bd"/>
</dbReference>
<dbReference type="FunFam" id="3.30.70.250:FF:000001">
    <property type="entry name" value="Malonyl CoA-acyl carrier protein transacylase"/>
    <property type="match status" value="1"/>
</dbReference>
<dbReference type="PANTHER" id="PTHR42681:SF1">
    <property type="entry name" value="MALONYL-COA-ACYL CARRIER PROTEIN TRANSACYLASE, MITOCHONDRIAL"/>
    <property type="match status" value="1"/>
</dbReference>
<evidence type="ECO:0000259" key="6">
    <source>
        <dbReference type="SMART" id="SM00827"/>
    </source>
</evidence>
<dbReference type="SUPFAM" id="SSF55048">
    <property type="entry name" value="Probable ACP-binding domain of malonyl-CoA ACP transacylase"/>
    <property type="match status" value="1"/>
</dbReference>
<reference evidence="8" key="1">
    <citation type="submission" date="2019-02" db="EMBL/GenBank/DDBJ databases">
        <title>Draft genome sequence of Enterococcus sp. Gos25-1.</title>
        <authorList>
            <person name="Tanaka N."/>
            <person name="Shiwa Y."/>
            <person name="Fujita N."/>
        </authorList>
    </citation>
    <scope>NUCLEOTIDE SEQUENCE [LARGE SCALE GENOMIC DNA]</scope>
    <source>
        <strain evidence="8">Gos25-1</strain>
    </source>
</reference>
<dbReference type="RefSeq" id="WP_146620848.1">
    <property type="nucleotide sequence ID" value="NZ_BJCC01000001.1"/>
</dbReference>
<feature type="domain" description="Malonyl-CoA:ACP transacylase (MAT)" evidence="6">
    <location>
        <begin position="6"/>
        <end position="293"/>
    </location>
</feature>
<comment type="similarity">
    <text evidence="4">Belongs to the fabD family.</text>
</comment>
<dbReference type="EMBL" id="BJCC01000001">
    <property type="protein sequence ID" value="GCF92336.1"/>
    <property type="molecule type" value="Genomic_DNA"/>
</dbReference>
<evidence type="ECO:0000256" key="3">
    <source>
        <dbReference type="ARBA" id="ARBA00048462"/>
    </source>
</evidence>
<dbReference type="SUPFAM" id="SSF52151">
    <property type="entry name" value="FabD/lysophospholipase-like"/>
    <property type="match status" value="1"/>
</dbReference>
<dbReference type="InterPro" id="IPR001227">
    <property type="entry name" value="Ac_transferase_dom_sf"/>
</dbReference>
<dbReference type="InterPro" id="IPR004410">
    <property type="entry name" value="Malonyl_CoA-ACP_transAc_FabD"/>
</dbReference>
<organism evidence="7 8">
    <name type="scientific">Enterococcus florum</name>
    <dbReference type="NCBI Taxonomy" id="2480627"/>
    <lineage>
        <taxon>Bacteria</taxon>
        <taxon>Bacillati</taxon>
        <taxon>Bacillota</taxon>
        <taxon>Bacilli</taxon>
        <taxon>Lactobacillales</taxon>
        <taxon>Enterococcaceae</taxon>
        <taxon>Enterococcus</taxon>
    </lineage>
</organism>
<dbReference type="InterPro" id="IPR016035">
    <property type="entry name" value="Acyl_Trfase/lysoPLipase"/>
</dbReference>
<dbReference type="NCBIfam" id="TIGR00128">
    <property type="entry name" value="fabD"/>
    <property type="match status" value="1"/>
</dbReference>
<proteinExistence type="inferred from homology"/>
<dbReference type="Proteomes" id="UP000290567">
    <property type="component" value="Unassembled WGS sequence"/>
</dbReference>
<evidence type="ECO:0000256" key="1">
    <source>
        <dbReference type="ARBA" id="ARBA00022679"/>
    </source>
</evidence>
<evidence type="ECO:0000256" key="4">
    <source>
        <dbReference type="PIRNR" id="PIRNR000446"/>
    </source>
</evidence>
<dbReference type="PIRSF" id="PIRSF000446">
    <property type="entry name" value="Mct"/>
    <property type="match status" value="1"/>
</dbReference>
<dbReference type="Gene3D" id="3.30.70.250">
    <property type="entry name" value="Malonyl-CoA ACP transacylase, ACP-binding"/>
    <property type="match status" value="1"/>
</dbReference>
<protein>
    <recommendedName>
        <fullName evidence="4">Malonyl CoA-acyl carrier protein transacylase</fullName>
        <ecNumber evidence="4">2.3.1.39</ecNumber>
    </recommendedName>
</protein>
<comment type="catalytic activity">
    <reaction evidence="3 4">
        <text>holo-[ACP] + malonyl-CoA = malonyl-[ACP] + CoA</text>
        <dbReference type="Rhea" id="RHEA:41792"/>
        <dbReference type="Rhea" id="RHEA-COMP:9623"/>
        <dbReference type="Rhea" id="RHEA-COMP:9685"/>
        <dbReference type="ChEBI" id="CHEBI:57287"/>
        <dbReference type="ChEBI" id="CHEBI:57384"/>
        <dbReference type="ChEBI" id="CHEBI:64479"/>
        <dbReference type="ChEBI" id="CHEBI:78449"/>
        <dbReference type="EC" id="2.3.1.39"/>
    </reaction>
</comment>
<keyword evidence="8" id="KW-1185">Reference proteome</keyword>
<feature type="active site" evidence="5">
    <location>
        <position position="198"/>
    </location>
</feature>
<evidence type="ECO:0000313" key="7">
    <source>
        <dbReference type="EMBL" id="GCF92336.1"/>
    </source>
</evidence>
<dbReference type="Gene3D" id="3.40.366.10">
    <property type="entry name" value="Malonyl-Coenzyme A Acyl Carrier Protein, domain 2"/>
    <property type="match status" value="1"/>
</dbReference>
<dbReference type="GO" id="GO:0006633">
    <property type="term" value="P:fatty acid biosynthetic process"/>
    <property type="evidence" value="ECO:0007669"/>
    <property type="project" value="TreeGrafter"/>
</dbReference>
<keyword evidence="2 4" id="KW-0012">Acyltransferase</keyword>
<dbReference type="Pfam" id="PF00698">
    <property type="entry name" value="Acyl_transf_1"/>
    <property type="match status" value="1"/>
</dbReference>
<accession>A0A4P5P4I8</accession>
<keyword evidence="1 4" id="KW-0808">Transferase</keyword>
<evidence type="ECO:0000256" key="2">
    <source>
        <dbReference type="ARBA" id="ARBA00023315"/>
    </source>
</evidence>
<name>A0A4P5P4I8_9ENTE</name>
<feature type="active site" evidence="5">
    <location>
        <position position="89"/>
    </location>
</feature>
<evidence type="ECO:0000256" key="5">
    <source>
        <dbReference type="PIRSR" id="PIRSR000446-1"/>
    </source>
</evidence>
<dbReference type="InterPro" id="IPR024925">
    <property type="entry name" value="Malonyl_CoA-ACP_transAc"/>
</dbReference>
<dbReference type="PANTHER" id="PTHR42681">
    <property type="entry name" value="MALONYL-COA-ACYL CARRIER PROTEIN TRANSACYLASE, MITOCHONDRIAL"/>
    <property type="match status" value="1"/>
</dbReference>
<gene>
    <name evidence="7" type="primary">fabD</name>
    <name evidence="7" type="ORF">NRIC_02270</name>
</gene>
<comment type="caution">
    <text evidence="7">The sequence shown here is derived from an EMBL/GenBank/DDBJ whole genome shotgun (WGS) entry which is preliminary data.</text>
</comment>
<dbReference type="GO" id="GO:0005829">
    <property type="term" value="C:cytosol"/>
    <property type="evidence" value="ECO:0007669"/>
    <property type="project" value="TreeGrafter"/>
</dbReference>
<dbReference type="OrthoDB" id="9805460at2"/>
<dbReference type="InterPro" id="IPR014043">
    <property type="entry name" value="Acyl_transferase_dom"/>
</dbReference>
<dbReference type="GO" id="GO:0004314">
    <property type="term" value="F:[acyl-carrier-protein] S-malonyltransferase activity"/>
    <property type="evidence" value="ECO:0007669"/>
    <property type="project" value="UniProtKB-EC"/>
</dbReference>
<sequence>MKTAFLFSGQGAQYIGMGKELYDQEQVVRETFEEASDLLGYSMADLCFEENPHLNETKYTQPAILTVSTAFLRVLEQLGHLPDAAAGLSLGEYTALVASKAIQFSDAVQLVQKRGRFMSEAVPSGSGKMVAVMNTPAEVVEACCQKASAFGIVSPANYNTPQQIVIGGEVAAVEKAEALLNEAGAKRLITLNVSGPFHTALLQSASQKLNRELQTIDFHPMVIPVISNTTARIMPQEDIVDLLTAQVMSPVRFSESISTLKEMGIQQMIEIGPGKTLTGFIKKIDRSIASARVENSQTLQDTISFLGGTNGTNE</sequence>
<dbReference type="EC" id="2.3.1.39" evidence="4"/>
<dbReference type="SMART" id="SM00827">
    <property type="entry name" value="PKS_AT"/>
    <property type="match status" value="1"/>
</dbReference>
<dbReference type="InterPro" id="IPR050858">
    <property type="entry name" value="Mal-CoA-ACP_Trans/PKS_FabD"/>
</dbReference>
<dbReference type="AlphaFoldDB" id="A0A4P5P4I8"/>
<evidence type="ECO:0000313" key="8">
    <source>
        <dbReference type="Proteomes" id="UP000290567"/>
    </source>
</evidence>